<dbReference type="AlphaFoldDB" id="A0AB34KXK7"/>
<name>A0AB34KXK7_9PEZI</name>
<dbReference type="GeneID" id="96003242"/>
<dbReference type="RefSeq" id="XP_069232904.1">
    <property type="nucleotide sequence ID" value="XM_069370404.1"/>
</dbReference>
<evidence type="ECO:0008006" key="4">
    <source>
        <dbReference type="Google" id="ProtNLM"/>
    </source>
</evidence>
<dbReference type="Proteomes" id="UP000803884">
    <property type="component" value="Unassembled WGS sequence"/>
</dbReference>
<evidence type="ECO:0000313" key="2">
    <source>
        <dbReference type="EMBL" id="KAL1589799.1"/>
    </source>
</evidence>
<evidence type="ECO:0000313" key="3">
    <source>
        <dbReference type="Proteomes" id="UP000803884"/>
    </source>
</evidence>
<reference evidence="2 3" key="1">
    <citation type="journal article" date="2020" name="Microbiol. Resour. Announc.">
        <title>Draft Genome Sequence of a Cladosporium Species Isolated from the Mesophotic Ascidian Didemnum maculosum.</title>
        <authorList>
            <person name="Gioti A."/>
            <person name="Siaperas R."/>
            <person name="Nikolaivits E."/>
            <person name="Le Goff G."/>
            <person name="Ouazzani J."/>
            <person name="Kotoulas G."/>
            <person name="Topakas E."/>
        </authorList>
    </citation>
    <scope>NUCLEOTIDE SEQUENCE [LARGE SCALE GENOMIC DNA]</scope>
    <source>
        <strain evidence="2 3">TM138-S3</strain>
    </source>
</reference>
<dbReference type="EMBL" id="JAAQHG020000004">
    <property type="protein sequence ID" value="KAL1589799.1"/>
    <property type="molecule type" value="Genomic_DNA"/>
</dbReference>
<protein>
    <recommendedName>
        <fullName evidence="4">F-box domain-containing protein</fullName>
    </recommendedName>
</protein>
<sequence>MATLNALPEELQLLIIDFLDVQSPSSQKLRQEPALELTKSDDQTLKNVSLLSKCWRRLVLPVLFKYARLRLDASPKYEWTTCKACNTRAISNPTSVIDLEPEVDGVDQYHVDMVRAALARCNVNLKAGLLDDEAQQMGEMAFALKERIQPSTALSWIPRFYHGLQDFIQYLIQHELTSVVDSFVLYTGPMLEQKLRRFPHEAADRDWRYAASAAFWAHLLSIIDPSTITILAPPTDLACLANCAIDTFGDWAFTDMEYHILSLTQPKPTSNQPPRTSPSQPPSYSTLHPIPPTYPSASPSSILALRPWTHLSLNEGSFLKAYGTYEFFERGPPSLIASIKQSTLHPASRLPALASLSYTAIFPFATHADFAALLPRIGKLSLQLAPRRESTILHERARLGKADLADCWTELAAAYAGLAGALASVRRVGVGGLEGGDVGWDTRMAGVRVRELEVLDLWTPGMRGELDEIFTPLCLPVWVERLEGVYERMGGV</sequence>
<organism evidence="2 3">
    <name type="scientific">Cladosporium halotolerans</name>
    <dbReference type="NCBI Taxonomy" id="1052096"/>
    <lineage>
        <taxon>Eukaryota</taxon>
        <taxon>Fungi</taxon>
        <taxon>Dikarya</taxon>
        <taxon>Ascomycota</taxon>
        <taxon>Pezizomycotina</taxon>
        <taxon>Dothideomycetes</taxon>
        <taxon>Dothideomycetidae</taxon>
        <taxon>Cladosporiales</taxon>
        <taxon>Cladosporiaceae</taxon>
        <taxon>Cladosporium</taxon>
    </lineage>
</organism>
<feature type="region of interest" description="Disordered" evidence="1">
    <location>
        <begin position="264"/>
        <end position="290"/>
    </location>
</feature>
<accession>A0AB34KXK7</accession>
<evidence type="ECO:0000256" key="1">
    <source>
        <dbReference type="SAM" id="MobiDB-lite"/>
    </source>
</evidence>
<comment type="caution">
    <text evidence="2">The sequence shown here is derived from an EMBL/GenBank/DDBJ whole genome shotgun (WGS) entry which is preliminary data.</text>
</comment>
<gene>
    <name evidence="2" type="ORF">WHR41_01798</name>
</gene>
<proteinExistence type="predicted"/>
<keyword evidence="3" id="KW-1185">Reference proteome</keyword>